<gene>
    <name evidence="1" type="ORF">E2562_011656</name>
</gene>
<proteinExistence type="predicted"/>
<evidence type="ECO:0000313" key="2">
    <source>
        <dbReference type="Proteomes" id="UP000479710"/>
    </source>
</evidence>
<accession>A0A6G1DGR2</accession>
<keyword evidence="2" id="KW-1185">Reference proteome</keyword>
<evidence type="ECO:0000313" key="1">
    <source>
        <dbReference type="EMBL" id="KAF0911650.1"/>
    </source>
</evidence>
<sequence length="68" mass="7552">MELMLLSQRRLVLLGEVGQLVDMAVMNDTPPTMMTNPLPMVEHNVSAATIDQLTMNRLAVQSIQTLKT</sequence>
<dbReference type="EMBL" id="SPHZ02000006">
    <property type="protein sequence ID" value="KAF0911650.1"/>
    <property type="molecule type" value="Genomic_DNA"/>
</dbReference>
<dbReference type="Proteomes" id="UP000479710">
    <property type="component" value="Unassembled WGS sequence"/>
</dbReference>
<protein>
    <submittedName>
        <fullName evidence="1">Uncharacterized protein</fullName>
    </submittedName>
</protein>
<organism evidence="1 2">
    <name type="scientific">Oryza meyeriana var. granulata</name>
    <dbReference type="NCBI Taxonomy" id="110450"/>
    <lineage>
        <taxon>Eukaryota</taxon>
        <taxon>Viridiplantae</taxon>
        <taxon>Streptophyta</taxon>
        <taxon>Embryophyta</taxon>
        <taxon>Tracheophyta</taxon>
        <taxon>Spermatophyta</taxon>
        <taxon>Magnoliopsida</taxon>
        <taxon>Liliopsida</taxon>
        <taxon>Poales</taxon>
        <taxon>Poaceae</taxon>
        <taxon>BOP clade</taxon>
        <taxon>Oryzoideae</taxon>
        <taxon>Oryzeae</taxon>
        <taxon>Oryzinae</taxon>
        <taxon>Oryza</taxon>
        <taxon>Oryza meyeriana</taxon>
    </lineage>
</organism>
<comment type="caution">
    <text evidence="1">The sequence shown here is derived from an EMBL/GenBank/DDBJ whole genome shotgun (WGS) entry which is preliminary data.</text>
</comment>
<dbReference type="AlphaFoldDB" id="A0A6G1DGR2"/>
<reference evidence="1 2" key="1">
    <citation type="submission" date="2019-11" db="EMBL/GenBank/DDBJ databases">
        <title>Whole genome sequence of Oryza granulata.</title>
        <authorList>
            <person name="Li W."/>
        </authorList>
    </citation>
    <scope>NUCLEOTIDE SEQUENCE [LARGE SCALE GENOMIC DNA]</scope>
    <source>
        <strain evidence="2">cv. Menghai</strain>
        <tissue evidence="1">Leaf</tissue>
    </source>
</reference>
<name>A0A6G1DGR2_9ORYZ</name>